<protein>
    <submittedName>
        <fullName evidence="2">Uncharacterized protein</fullName>
    </submittedName>
</protein>
<dbReference type="WBParaSite" id="sdigi.contig386.g7946.t1">
    <property type="protein sequence ID" value="sdigi.contig386.g7946.t1"/>
    <property type="gene ID" value="sdigi.contig386.g7946"/>
</dbReference>
<evidence type="ECO:0000313" key="2">
    <source>
        <dbReference type="WBParaSite" id="sdigi.contig386.g7946.t1"/>
    </source>
</evidence>
<evidence type="ECO:0000313" key="1">
    <source>
        <dbReference type="Proteomes" id="UP000887581"/>
    </source>
</evidence>
<proteinExistence type="predicted"/>
<dbReference type="AlphaFoldDB" id="A0A915PZ97"/>
<keyword evidence="1" id="KW-1185">Reference proteome</keyword>
<sequence length="106" mass="11613">MVYLRVEVQLSGCLKNALMTTTVLVDLCRNGRKEGGSKVSKITGWKASLKEVTATPGCGSHHQLERAAPTCKKPSIMSVTATDSRHRQQKNVGLFSMLLLEMLLLL</sequence>
<organism evidence="1 2">
    <name type="scientific">Setaria digitata</name>
    <dbReference type="NCBI Taxonomy" id="48799"/>
    <lineage>
        <taxon>Eukaryota</taxon>
        <taxon>Metazoa</taxon>
        <taxon>Ecdysozoa</taxon>
        <taxon>Nematoda</taxon>
        <taxon>Chromadorea</taxon>
        <taxon>Rhabditida</taxon>
        <taxon>Spirurina</taxon>
        <taxon>Spiruromorpha</taxon>
        <taxon>Filarioidea</taxon>
        <taxon>Setariidae</taxon>
        <taxon>Setaria</taxon>
    </lineage>
</organism>
<dbReference type="Proteomes" id="UP000887581">
    <property type="component" value="Unplaced"/>
</dbReference>
<accession>A0A915PZ97</accession>
<name>A0A915PZ97_9BILA</name>
<reference evidence="2" key="1">
    <citation type="submission" date="2022-11" db="UniProtKB">
        <authorList>
            <consortium name="WormBaseParasite"/>
        </authorList>
    </citation>
    <scope>IDENTIFICATION</scope>
</reference>